<feature type="region of interest" description="Disordered" evidence="1">
    <location>
        <begin position="247"/>
        <end position="270"/>
    </location>
</feature>
<feature type="domain" description="HTH APSES-type" evidence="2">
    <location>
        <begin position="482"/>
        <end position="590"/>
    </location>
</feature>
<sequence length="806" mass="89967">MENKPSSPKELANIIVKHQYATLGGATPVATVSSRISQHFRRAAEHNPPRAPLLAKHMDQNHSRKINYSLVTNPVSSATEEEEAHELVGRTSKKLSRSPNESRILKKRKVDPSLDRRRESSTCTFPGFTKTADGDSVDIHEYSDYHEEMLKDSKKELDISAIKRPKSSKDVKPPFLGSPQEETTAKKPSFSFNSGFPGEQEFWMPFSFERDFENVLIHDPSTVHHIPFNIVTPESISVSELDDYFASSSSNATSKSHRKSLPSTATRPNDKSLLQKVLMTSVTKGVAERIDKKKELEPEQAFGKLTSQKIAKLTNSSCLMNVENSEDFVKFEEDEKSETPSPPAVVALPTPILPAPIKKDLLPANGSDSLAAALSQMMSNLQTVQQLSPTFDLAKTMAVYIQSLTKSTNNNDGSSYPSPITASVDIKSILARFHLIETFLRKDSIAKPVTPSHSPPPTETRLFNTNSTNPIVNTLTPMEPPMFITIIDQIAVCVTVLEKTETAHWIMRRLDTCFVNGTSLLEAGGIETESERSMILSFEMNRVRMTKPKSPLFGTWIPLRRAQELAITCSVQHKLSHFLEDSIEPYFPLPLPIQMISRKGDPKAALRSERTSGLQELWMMLKPIRSSKNKESDEASDEASDEESLHEDAEVKQNALAESALQELFSRASLTHPTHIHPKDLQKKKGCSLSEIAEDIKEEENKEEKTKRHTHKRSERRYSIRNMESGDKLASCGVKKSISTSGGTIKRASIGGKRVQLQRKIKVEEEGVGNTVVEHKSNTILSDNNQENEEDEEIDIGGSDFDDDLR</sequence>
<dbReference type="GO" id="GO:0003677">
    <property type="term" value="F:DNA binding"/>
    <property type="evidence" value="ECO:0007669"/>
    <property type="project" value="InterPro"/>
</dbReference>
<dbReference type="OrthoDB" id="5597783at2759"/>
<evidence type="ECO:0000313" key="4">
    <source>
        <dbReference type="Proteomes" id="UP000253551"/>
    </source>
</evidence>
<feature type="region of interest" description="Disordered" evidence="1">
    <location>
        <begin position="771"/>
        <end position="806"/>
    </location>
</feature>
<feature type="region of interest" description="Disordered" evidence="1">
    <location>
        <begin position="625"/>
        <end position="650"/>
    </location>
</feature>
<evidence type="ECO:0000256" key="1">
    <source>
        <dbReference type="SAM" id="MobiDB-lite"/>
    </source>
</evidence>
<feature type="compositionally biased region" description="Basic and acidic residues" evidence="1">
    <location>
        <begin position="110"/>
        <end position="120"/>
    </location>
</feature>
<name>A0A367KID6_RHIST</name>
<dbReference type="Gene3D" id="3.10.260.10">
    <property type="entry name" value="Transcription regulator HTH, APSES-type DNA-binding domain"/>
    <property type="match status" value="1"/>
</dbReference>
<accession>A0A367KID6</accession>
<feature type="compositionally biased region" description="Acidic residues" evidence="1">
    <location>
        <begin position="786"/>
        <end position="806"/>
    </location>
</feature>
<dbReference type="EMBL" id="PJQM01001606">
    <property type="protein sequence ID" value="RCI01928.1"/>
    <property type="molecule type" value="Genomic_DNA"/>
</dbReference>
<dbReference type="Proteomes" id="UP000253551">
    <property type="component" value="Unassembled WGS sequence"/>
</dbReference>
<dbReference type="AlphaFoldDB" id="A0A367KID6"/>
<dbReference type="InterPro" id="IPR057511">
    <property type="entry name" value="WH_GDS1"/>
</dbReference>
<keyword evidence="4" id="KW-1185">Reference proteome</keyword>
<proteinExistence type="predicted"/>
<evidence type="ECO:0000313" key="3">
    <source>
        <dbReference type="EMBL" id="RCI01928.1"/>
    </source>
</evidence>
<dbReference type="Pfam" id="PF25318">
    <property type="entry name" value="WHD_GDS1"/>
    <property type="match status" value="1"/>
</dbReference>
<evidence type="ECO:0000259" key="2">
    <source>
        <dbReference type="PROSITE" id="PS51299"/>
    </source>
</evidence>
<dbReference type="STRING" id="4846.A0A367KID6"/>
<gene>
    <name evidence="3" type="ORF">CU098_010210</name>
</gene>
<feature type="compositionally biased region" description="Acidic residues" evidence="1">
    <location>
        <begin position="634"/>
        <end position="645"/>
    </location>
</feature>
<comment type="caution">
    <text evidence="3">The sequence shown here is derived from an EMBL/GenBank/DDBJ whole genome shotgun (WGS) entry which is preliminary data.</text>
</comment>
<organism evidence="3 4">
    <name type="scientific">Rhizopus stolonifer</name>
    <name type="common">Rhizopus nigricans</name>
    <dbReference type="NCBI Taxonomy" id="4846"/>
    <lineage>
        <taxon>Eukaryota</taxon>
        <taxon>Fungi</taxon>
        <taxon>Fungi incertae sedis</taxon>
        <taxon>Mucoromycota</taxon>
        <taxon>Mucoromycotina</taxon>
        <taxon>Mucoromycetes</taxon>
        <taxon>Mucorales</taxon>
        <taxon>Mucorineae</taxon>
        <taxon>Rhizopodaceae</taxon>
        <taxon>Rhizopus</taxon>
    </lineage>
</organism>
<dbReference type="PROSITE" id="PS51299">
    <property type="entry name" value="HTH_APSES"/>
    <property type="match status" value="1"/>
</dbReference>
<reference evidence="3 4" key="1">
    <citation type="journal article" date="2018" name="G3 (Bethesda)">
        <title>Phylogenetic and Phylogenomic Definition of Rhizopus Species.</title>
        <authorList>
            <person name="Gryganskyi A.P."/>
            <person name="Golan J."/>
            <person name="Dolatabadi S."/>
            <person name="Mondo S."/>
            <person name="Robb S."/>
            <person name="Idnurm A."/>
            <person name="Muszewska A."/>
            <person name="Steczkiewicz K."/>
            <person name="Masonjones S."/>
            <person name="Liao H.L."/>
            <person name="Gajdeczka M.T."/>
            <person name="Anike F."/>
            <person name="Vuek A."/>
            <person name="Anishchenko I.M."/>
            <person name="Voigt K."/>
            <person name="de Hoog G.S."/>
            <person name="Smith M.E."/>
            <person name="Heitman J."/>
            <person name="Vilgalys R."/>
            <person name="Stajich J.E."/>
        </authorList>
    </citation>
    <scope>NUCLEOTIDE SEQUENCE [LARGE SCALE GENOMIC DNA]</scope>
    <source>
        <strain evidence="3 4">LSU 92-RS-03</strain>
    </source>
</reference>
<dbReference type="InterPro" id="IPR036887">
    <property type="entry name" value="HTH_APSES_sf"/>
</dbReference>
<protein>
    <recommendedName>
        <fullName evidence="2">HTH APSES-type domain-containing protein</fullName>
    </recommendedName>
</protein>
<dbReference type="InterPro" id="IPR003163">
    <property type="entry name" value="Tscrpt_reg_HTH_APSES-type"/>
</dbReference>
<feature type="region of interest" description="Disordered" evidence="1">
    <location>
        <begin position="88"/>
        <end position="130"/>
    </location>
</feature>
<feature type="region of interest" description="Disordered" evidence="1">
    <location>
        <begin position="162"/>
        <end position="192"/>
    </location>
</feature>
<dbReference type="SUPFAM" id="SSF54616">
    <property type="entry name" value="DNA-binding domain of Mlu1-box binding protein MBP1"/>
    <property type="match status" value="1"/>
</dbReference>